<feature type="transmembrane region" description="Helical" evidence="1">
    <location>
        <begin position="193"/>
        <end position="215"/>
    </location>
</feature>
<name>A0A0L6VJI0_9BASI</name>
<protein>
    <submittedName>
        <fullName evidence="2">Uncharacterized protein</fullName>
    </submittedName>
</protein>
<feature type="transmembrane region" description="Helical" evidence="1">
    <location>
        <begin position="106"/>
        <end position="126"/>
    </location>
</feature>
<dbReference type="EMBL" id="LAVV01006368">
    <property type="protein sequence ID" value="KNZ60295.1"/>
    <property type="molecule type" value="Genomic_DNA"/>
</dbReference>
<feature type="transmembrane region" description="Helical" evidence="1">
    <location>
        <begin position="454"/>
        <end position="479"/>
    </location>
</feature>
<feature type="transmembrane region" description="Helical" evidence="1">
    <location>
        <begin position="417"/>
        <end position="442"/>
    </location>
</feature>
<keyword evidence="1" id="KW-0472">Membrane</keyword>
<feature type="transmembrane region" description="Helical" evidence="1">
    <location>
        <begin position="269"/>
        <end position="294"/>
    </location>
</feature>
<organism evidence="2 3">
    <name type="scientific">Puccinia sorghi</name>
    <dbReference type="NCBI Taxonomy" id="27349"/>
    <lineage>
        <taxon>Eukaryota</taxon>
        <taxon>Fungi</taxon>
        <taxon>Dikarya</taxon>
        <taxon>Basidiomycota</taxon>
        <taxon>Pucciniomycotina</taxon>
        <taxon>Pucciniomycetes</taxon>
        <taxon>Pucciniales</taxon>
        <taxon>Pucciniaceae</taxon>
        <taxon>Puccinia</taxon>
    </lineage>
</organism>
<keyword evidence="1" id="KW-1133">Transmembrane helix</keyword>
<dbReference type="AlphaFoldDB" id="A0A0L6VJI0"/>
<evidence type="ECO:0000256" key="1">
    <source>
        <dbReference type="SAM" id="Phobius"/>
    </source>
</evidence>
<keyword evidence="3" id="KW-1185">Reference proteome</keyword>
<feature type="transmembrane region" description="Helical" evidence="1">
    <location>
        <begin position="79"/>
        <end position="100"/>
    </location>
</feature>
<comment type="caution">
    <text evidence="2">The sequence shown here is derived from an EMBL/GenBank/DDBJ whole genome shotgun (WGS) entry which is preliminary data.</text>
</comment>
<gene>
    <name evidence="2" type="ORF">VP01_1578g4</name>
</gene>
<accession>A0A0L6VJI0</accession>
<dbReference type="Proteomes" id="UP000037035">
    <property type="component" value="Unassembled WGS sequence"/>
</dbReference>
<dbReference type="OrthoDB" id="2506077at2759"/>
<dbReference type="VEuPathDB" id="FungiDB:VP01_1578g4"/>
<sequence>MIPTSVNYTAQSVALHQFVVGVMKLKPPESVPLIMLSTACLEPFAGFLYVLSSIPAIREEGFWFMKREKNGMIRPNTRTLIPMFVLVYIGLSMATIHCFLKDWRKSILSTVTVTLSLTTYPFMLCMGKTSCVILLRVNEDISLTRHVGVLLCLRRKPTIVWNVLTLMPRHKAGLAMRQTNGDSTLTYFQPRTLNILSAFFYSSPFVFGGPLIYLLTLDVMDINHRFRDYSYTFTTIMTGDLEPQTVLKLNIEAITQLVSMRQRGDKVLFFARLISFGYFLSTLVLLCLMLFGYYRILQAVRYQIRVFHQAVEPRVPLTSIISSGDNSGPKTMVDSTSGNTSCGDANILKWRRKAFKTVLRFPSWLPALRPDPDFLRKPCASSTSDNLNLNESQPWERNNRAIIYTQWNALKKYHVNLIWQACCIAIVMVILMGMDVVIFSNYLEVPTRHRLSDLNWFTVCVTNATWVWTMGIPFGLVSLNCLFPLSEHHPVLVAFSSPITALREKVDIVDEFDY</sequence>
<feature type="transmembrane region" description="Helical" evidence="1">
    <location>
        <begin position="33"/>
        <end position="58"/>
    </location>
</feature>
<reference evidence="2 3" key="1">
    <citation type="submission" date="2015-08" db="EMBL/GenBank/DDBJ databases">
        <title>Next Generation Sequencing and Analysis of the Genome of Puccinia sorghi L Schw, the Causal Agent of Maize Common Rust.</title>
        <authorList>
            <person name="Rochi L."/>
            <person name="Burguener G."/>
            <person name="Darino M."/>
            <person name="Turjanski A."/>
            <person name="Kreff E."/>
            <person name="Dieguez M.J."/>
            <person name="Sacco F."/>
        </authorList>
    </citation>
    <scope>NUCLEOTIDE SEQUENCE [LARGE SCALE GENOMIC DNA]</scope>
    <source>
        <strain evidence="2 3">RO10H11247</strain>
    </source>
</reference>
<keyword evidence="1" id="KW-0812">Transmembrane</keyword>
<proteinExistence type="predicted"/>
<evidence type="ECO:0000313" key="2">
    <source>
        <dbReference type="EMBL" id="KNZ60295.1"/>
    </source>
</evidence>
<evidence type="ECO:0000313" key="3">
    <source>
        <dbReference type="Proteomes" id="UP000037035"/>
    </source>
</evidence>